<dbReference type="GO" id="GO:0016491">
    <property type="term" value="F:oxidoreductase activity"/>
    <property type="evidence" value="ECO:0007669"/>
    <property type="project" value="UniProtKB-KW"/>
</dbReference>
<dbReference type="Proteomes" id="UP000502377">
    <property type="component" value="Chromosome"/>
</dbReference>
<dbReference type="PROSITE" id="PS51918">
    <property type="entry name" value="RADICAL_SAM"/>
    <property type="match status" value="1"/>
</dbReference>
<keyword evidence="3" id="KW-0479">Metal-binding</keyword>
<feature type="domain" description="Radical SAM core" evidence="6">
    <location>
        <begin position="18"/>
        <end position="226"/>
    </location>
</feature>
<dbReference type="SUPFAM" id="SSF102114">
    <property type="entry name" value="Radical SAM enzymes"/>
    <property type="match status" value="1"/>
</dbReference>
<evidence type="ECO:0000313" key="7">
    <source>
        <dbReference type="EMBL" id="QCD45729.1"/>
    </source>
</evidence>
<dbReference type="PANTHER" id="PTHR11228">
    <property type="entry name" value="RADICAL SAM DOMAIN PROTEIN"/>
    <property type="match status" value="1"/>
</dbReference>
<accession>A0A6G5QJD2</accession>
<evidence type="ECO:0000259" key="6">
    <source>
        <dbReference type="PROSITE" id="PS51918"/>
    </source>
</evidence>
<dbReference type="SFLD" id="SFLDG01094">
    <property type="entry name" value="Uncharacterised_Radical_SAM_Su"/>
    <property type="match status" value="1"/>
</dbReference>
<dbReference type="AlphaFoldDB" id="A0A6G5QJD2"/>
<reference evidence="7 8" key="1">
    <citation type="submission" date="2016-07" db="EMBL/GenBank/DDBJ databases">
        <title>Comparative genomics of the Campylobacter concisus group.</title>
        <authorList>
            <person name="Miller W.G."/>
            <person name="Yee E."/>
            <person name="Chapman M.H."/>
            <person name="Huynh S."/>
            <person name="Bono J.L."/>
            <person name="On S.L.W."/>
            <person name="StLeger J."/>
            <person name="Foster G."/>
            <person name="Parker C.T."/>
        </authorList>
    </citation>
    <scope>NUCLEOTIDE SEQUENCE [LARGE SCALE GENOMIC DNA]</scope>
    <source>
        <strain evidence="7 8">ATCC 33238</strain>
    </source>
</reference>
<proteinExistence type="predicted"/>
<organism evidence="7 8">
    <name type="scientific">Campylobacter rectus</name>
    <name type="common">Wolinella recta</name>
    <dbReference type="NCBI Taxonomy" id="203"/>
    <lineage>
        <taxon>Bacteria</taxon>
        <taxon>Pseudomonadati</taxon>
        <taxon>Campylobacterota</taxon>
        <taxon>Epsilonproteobacteria</taxon>
        <taxon>Campylobacterales</taxon>
        <taxon>Campylobacteraceae</taxon>
        <taxon>Campylobacter</taxon>
    </lineage>
</organism>
<dbReference type="SFLD" id="SFLDG01067">
    <property type="entry name" value="SPASM/twitch_domain_containing"/>
    <property type="match status" value="1"/>
</dbReference>
<keyword evidence="2" id="KW-0949">S-adenosyl-L-methionine</keyword>
<evidence type="ECO:0000256" key="4">
    <source>
        <dbReference type="ARBA" id="ARBA00023004"/>
    </source>
</evidence>
<dbReference type="PANTHER" id="PTHR11228:SF27">
    <property type="entry name" value="GLYCYL-RADICAL ENZYME ACTIVATING ENZYME MJ1227-RELATED"/>
    <property type="match status" value="1"/>
</dbReference>
<dbReference type="RefSeq" id="WP_002943320.1">
    <property type="nucleotide sequence ID" value="NZ_CP012543.1"/>
</dbReference>
<dbReference type="CDD" id="cd01335">
    <property type="entry name" value="Radical_SAM"/>
    <property type="match status" value="1"/>
</dbReference>
<dbReference type="InterPro" id="IPR050377">
    <property type="entry name" value="Radical_SAM_PqqE_MftC-like"/>
</dbReference>
<gene>
    <name evidence="7" type="primary">nrdG</name>
    <name evidence="7" type="ORF">CRECT_0009</name>
</gene>
<dbReference type="NCBIfam" id="TIGR02495">
    <property type="entry name" value="NrdG2"/>
    <property type="match status" value="1"/>
</dbReference>
<dbReference type="GO" id="GO:0051536">
    <property type="term" value="F:iron-sulfur cluster binding"/>
    <property type="evidence" value="ECO:0007669"/>
    <property type="project" value="UniProtKB-KW"/>
</dbReference>
<keyword evidence="4" id="KW-0408">Iron</keyword>
<comment type="cofactor">
    <cofactor evidence="1">
        <name>[4Fe-4S] cluster</name>
        <dbReference type="ChEBI" id="CHEBI:49883"/>
    </cofactor>
</comment>
<dbReference type="InterPro" id="IPR007197">
    <property type="entry name" value="rSAM"/>
</dbReference>
<dbReference type="InterPro" id="IPR058240">
    <property type="entry name" value="rSAM_sf"/>
</dbReference>
<evidence type="ECO:0000256" key="1">
    <source>
        <dbReference type="ARBA" id="ARBA00001966"/>
    </source>
</evidence>
<evidence type="ECO:0000256" key="2">
    <source>
        <dbReference type="ARBA" id="ARBA00022691"/>
    </source>
</evidence>
<dbReference type="InterPro" id="IPR013785">
    <property type="entry name" value="Aldolase_TIM"/>
</dbReference>
<keyword evidence="7" id="KW-0560">Oxidoreductase</keyword>
<evidence type="ECO:0000256" key="5">
    <source>
        <dbReference type="ARBA" id="ARBA00023014"/>
    </source>
</evidence>
<keyword evidence="5" id="KW-0411">Iron-sulfur</keyword>
<dbReference type="EMBL" id="CP012543">
    <property type="protein sequence ID" value="QCD45729.1"/>
    <property type="molecule type" value="Genomic_DNA"/>
</dbReference>
<dbReference type="InterPro" id="IPR012840">
    <property type="entry name" value="NrdG2"/>
</dbReference>
<name>A0A6G5QJD2_CAMRE</name>
<dbReference type="Pfam" id="PF04055">
    <property type="entry name" value="Radical_SAM"/>
    <property type="match status" value="1"/>
</dbReference>
<dbReference type="Gene3D" id="3.20.20.70">
    <property type="entry name" value="Aldolase class I"/>
    <property type="match status" value="1"/>
</dbReference>
<dbReference type="GO" id="GO:0046872">
    <property type="term" value="F:metal ion binding"/>
    <property type="evidence" value="ECO:0007669"/>
    <property type="project" value="UniProtKB-KW"/>
</dbReference>
<evidence type="ECO:0000256" key="3">
    <source>
        <dbReference type="ARBA" id="ARBA00022723"/>
    </source>
</evidence>
<dbReference type="KEGG" id="crx:CRECT_0009"/>
<evidence type="ECO:0000313" key="8">
    <source>
        <dbReference type="Proteomes" id="UP000502377"/>
    </source>
</evidence>
<dbReference type="EC" id="1.97.1.-" evidence="7"/>
<protein>
    <submittedName>
        <fullName evidence="7">Anaerobic ribonucleoside triphosphate reductase activating protein</fullName>
        <ecNumber evidence="7">1.97.1.-</ecNumber>
    </submittedName>
</protein>
<dbReference type="SFLD" id="SFLDS00029">
    <property type="entry name" value="Radical_SAM"/>
    <property type="match status" value="1"/>
</dbReference>
<sequence>MRDADFPLYSLTPFTTLDYPDKTACIAWFAGCNMRCAYCYNVPIVTGAGQISCAEFIKFLDKRKGKLSGVVFSGGECTLSPAFLPLASEVKSRGFLLKVDTNGSNLTIIGQAISLNLIDYIALDFKATKEKFLKVSGSNLYKNFLQTLEFLLQTGFKFEVRTTVHTDLLNEADISEMSEILYEHGYRGVYYLQNFLDTGENFGNLTQAKAKFDPNLIRSNLEIGLRNF</sequence>